<gene>
    <name evidence="1" type="ORF">CFOL_v3_26984</name>
</gene>
<organism evidence="1 2">
    <name type="scientific">Cephalotus follicularis</name>
    <name type="common">Albany pitcher plant</name>
    <dbReference type="NCBI Taxonomy" id="3775"/>
    <lineage>
        <taxon>Eukaryota</taxon>
        <taxon>Viridiplantae</taxon>
        <taxon>Streptophyta</taxon>
        <taxon>Embryophyta</taxon>
        <taxon>Tracheophyta</taxon>
        <taxon>Spermatophyta</taxon>
        <taxon>Magnoliopsida</taxon>
        <taxon>eudicotyledons</taxon>
        <taxon>Gunneridae</taxon>
        <taxon>Pentapetalae</taxon>
        <taxon>rosids</taxon>
        <taxon>fabids</taxon>
        <taxon>Oxalidales</taxon>
        <taxon>Cephalotaceae</taxon>
        <taxon>Cephalotus</taxon>
    </lineage>
</organism>
<evidence type="ECO:0000313" key="1">
    <source>
        <dbReference type="EMBL" id="GAV83537.1"/>
    </source>
</evidence>
<dbReference type="AlphaFoldDB" id="A0A1Q3CTI3"/>
<protein>
    <submittedName>
        <fullName evidence="1">TBCC domain-containing protein</fullName>
    </submittedName>
</protein>
<dbReference type="EMBL" id="BDDD01002921">
    <property type="protein sequence ID" value="GAV83537.1"/>
    <property type="molecule type" value="Genomic_DNA"/>
</dbReference>
<proteinExistence type="predicted"/>
<dbReference type="Proteomes" id="UP000187406">
    <property type="component" value="Unassembled WGS sequence"/>
</dbReference>
<accession>A0A1Q3CTI3</accession>
<evidence type="ECO:0000313" key="2">
    <source>
        <dbReference type="Proteomes" id="UP000187406"/>
    </source>
</evidence>
<dbReference type="OrthoDB" id="194775at2759"/>
<feature type="non-terminal residue" evidence="1">
    <location>
        <position position="1"/>
    </location>
</feature>
<keyword evidence="2" id="KW-1185">Reference proteome</keyword>
<name>A0A1Q3CTI3_CEPFO</name>
<comment type="caution">
    <text evidence="1">The sequence shown here is derived from an EMBL/GenBank/DDBJ whole genome shotgun (WGS) entry which is preliminary data.</text>
</comment>
<sequence length="37" mass="4107">SKFSILNLLGTLMGKDEQFPHFMCGSTSPNEIVFGFI</sequence>
<reference evidence="2" key="1">
    <citation type="submission" date="2016-04" db="EMBL/GenBank/DDBJ databases">
        <title>Cephalotus genome sequencing.</title>
        <authorList>
            <person name="Fukushima K."/>
            <person name="Hasebe M."/>
            <person name="Fang X."/>
        </authorList>
    </citation>
    <scope>NUCLEOTIDE SEQUENCE [LARGE SCALE GENOMIC DNA]</scope>
    <source>
        <strain evidence="2">cv. St1</strain>
    </source>
</reference>